<name>A0ABT4RCT2_9ACTN</name>
<feature type="domain" description="Peptidase S33 tripeptidyl aminopeptidase-like C-terminal" evidence="3">
    <location>
        <begin position="361"/>
        <end position="450"/>
    </location>
</feature>
<dbReference type="GO" id="GO:0016787">
    <property type="term" value="F:hydrolase activity"/>
    <property type="evidence" value="ECO:0007669"/>
    <property type="project" value="UniProtKB-KW"/>
</dbReference>
<dbReference type="Pfam" id="PF00561">
    <property type="entry name" value="Abhydrolase_1"/>
    <property type="match status" value="1"/>
</dbReference>
<evidence type="ECO:0000259" key="2">
    <source>
        <dbReference type="Pfam" id="PF00561"/>
    </source>
</evidence>
<dbReference type="Pfam" id="PF08386">
    <property type="entry name" value="Abhydrolase_4"/>
    <property type="match status" value="1"/>
</dbReference>
<feature type="signal peptide" evidence="1">
    <location>
        <begin position="1"/>
        <end position="20"/>
    </location>
</feature>
<dbReference type="InterPro" id="IPR029058">
    <property type="entry name" value="AB_hydrolase_fold"/>
</dbReference>
<protein>
    <submittedName>
        <fullName evidence="4">Alpha/beta hydrolase</fullName>
    </submittedName>
</protein>
<evidence type="ECO:0000313" key="5">
    <source>
        <dbReference type="Proteomes" id="UP001147700"/>
    </source>
</evidence>
<reference evidence="4" key="1">
    <citation type="submission" date="2022-10" db="EMBL/GenBank/DDBJ databases">
        <title>The WGS of Solirubrobacter sp. CPCC 204708.</title>
        <authorList>
            <person name="Jiang Z."/>
        </authorList>
    </citation>
    <scope>NUCLEOTIDE SEQUENCE</scope>
    <source>
        <strain evidence="4">CPCC 204708</strain>
    </source>
</reference>
<sequence length="599" mass="63275">MWRGLVAAVAVLILAAPAQGAVKLRPCGGAQCGELRRPLDPERPRGRTIDIAFRLYRASGRASEPPIVAVEGGPGYPSTGTRVEFRAIFGPLLRTRDLLLVDNRGTGASALIDCRSVQSFAGRTSGPAFARRAARCAREIRRRHGDPSLFATAYAVDDLAAVIRTLGYRKVDLYGDSYGTYFVQDFAARHAGLLRSVTLDSAYPRRGTDPWYASSAATMRSALETVSPGAVGRLGALLARVRAAPIRGGTDDSDGAPLDVTVDPRALSDLVQDAANDPLIYRELDAALRAALAGDDVPLLRLVGQAGTWSHSPPEASYFSRGLYLAVACTDYPQVSGPAPDVFTPFTPAEWMSVSGFTQPYDVCARWPAPRRPPPTVPERRLPASVPVLIVGGDLDSLTPLSDAPAFGPALAENVRIVTLRNTVHVTSQGATHLLEGTDCARRVIRSFLRGALDERCAALIPPVRVAGGYPLTLAAATPATVVSGPDPGEAARRAVTVAVEAFGDVIARRLYSHGNRGPGLRGGHFTAGEQGGAVTFRLINVRFVADAPVNGRGVWSPATGAVDAALHVTGVTVQVRWSRAAPRATVMLGDSTLSVPAP</sequence>
<keyword evidence="4" id="KW-0378">Hydrolase</keyword>
<dbReference type="EMBL" id="JAPCID010000003">
    <property type="protein sequence ID" value="MDA0136325.1"/>
    <property type="molecule type" value="Genomic_DNA"/>
</dbReference>
<dbReference type="Gene3D" id="3.40.50.1820">
    <property type="entry name" value="alpha/beta hydrolase"/>
    <property type="match status" value="1"/>
</dbReference>
<dbReference type="InterPro" id="IPR013595">
    <property type="entry name" value="Pept_S33_TAP-like_C"/>
</dbReference>
<organism evidence="4 5">
    <name type="scientific">Solirubrobacter deserti</name>
    <dbReference type="NCBI Taxonomy" id="2282478"/>
    <lineage>
        <taxon>Bacteria</taxon>
        <taxon>Bacillati</taxon>
        <taxon>Actinomycetota</taxon>
        <taxon>Thermoleophilia</taxon>
        <taxon>Solirubrobacterales</taxon>
        <taxon>Solirubrobacteraceae</taxon>
        <taxon>Solirubrobacter</taxon>
    </lineage>
</organism>
<evidence type="ECO:0000313" key="4">
    <source>
        <dbReference type="EMBL" id="MDA0136325.1"/>
    </source>
</evidence>
<dbReference type="SUPFAM" id="SSF53474">
    <property type="entry name" value="alpha/beta-Hydrolases"/>
    <property type="match status" value="1"/>
</dbReference>
<proteinExistence type="predicted"/>
<evidence type="ECO:0000259" key="3">
    <source>
        <dbReference type="Pfam" id="PF08386"/>
    </source>
</evidence>
<dbReference type="RefSeq" id="WP_202955522.1">
    <property type="nucleotide sequence ID" value="NZ_JAPCID010000003.1"/>
</dbReference>
<comment type="caution">
    <text evidence="4">The sequence shown here is derived from an EMBL/GenBank/DDBJ whole genome shotgun (WGS) entry which is preliminary data.</text>
</comment>
<evidence type="ECO:0000256" key="1">
    <source>
        <dbReference type="SAM" id="SignalP"/>
    </source>
</evidence>
<dbReference type="Proteomes" id="UP001147700">
    <property type="component" value="Unassembled WGS sequence"/>
</dbReference>
<feature type="chain" id="PRO_5045957646" evidence="1">
    <location>
        <begin position="21"/>
        <end position="599"/>
    </location>
</feature>
<keyword evidence="5" id="KW-1185">Reference proteome</keyword>
<accession>A0ABT4RCT2</accession>
<dbReference type="InterPro" id="IPR000073">
    <property type="entry name" value="AB_hydrolase_1"/>
</dbReference>
<feature type="domain" description="AB hydrolase-1" evidence="2">
    <location>
        <begin position="65"/>
        <end position="211"/>
    </location>
</feature>
<keyword evidence="1" id="KW-0732">Signal</keyword>
<gene>
    <name evidence="4" type="ORF">OJ962_02365</name>
</gene>